<keyword evidence="2" id="KW-1185">Reference proteome</keyword>
<dbReference type="EMBL" id="JABWMJ010000008">
    <property type="protein sequence ID" value="NUZ07600.1"/>
    <property type="molecule type" value="Genomic_DNA"/>
</dbReference>
<evidence type="ECO:0000313" key="1">
    <source>
        <dbReference type="EMBL" id="NUZ07600.1"/>
    </source>
</evidence>
<dbReference type="AlphaFoldDB" id="A0A7Y6NQR1"/>
<protein>
    <submittedName>
        <fullName evidence="1">Transcriptional regulator</fullName>
    </submittedName>
</protein>
<dbReference type="Proteomes" id="UP000529637">
    <property type="component" value="Unassembled WGS sequence"/>
</dbReference>
<accession>A0A7Y6NQR1</accession>
<sequence>MLRVRQITSRRDEAGLLPINASTWWDWVAKGKAPKGIKLGPRTTVWPIETVLAIGRAASTEQQA</sequence>
<reference evidence="1 2" key="1">
    <citation type="submission" date="2020-06" db="EMBL/GenBank/DDBJ databases">
        <title>Schlegella sp. ID0723 isolated from air conditioner.</title>
        <authorList>
            <person name="Kim D.Y."/>
            <person name="Kim D.-U."/>
        </authorList>
    </citation>
    <scope>NUCLEOTIDE SEQUENCE [LARGE SCALE GENOMIC DNA]</scope>
    <source>
        <strain evidence="1 2">ID0723</strain>
    </source>
</reference>
<proteinExistence type="predicted"/>
<evidence type="ECO:0000313" key="2">
    <source>
        <dbReference type="Proteomes" id="UP000529637"/>
    </source>
</evidence>
<gene>
    <name evidence="1" type="ORF">HQN59_17680</name>
</gene>
<comment type="caution">
    <text evidence="1">The sequence shown here is derived from an EMBL/GenBank/DDBJ whole genome shotgun (WGS) entry which is preliminary data.</text>
</comment>
<name>A0A7Y6NQR1_9BURK</name>
<organism evidence="1 2">
    <name type="scientific">Piscinibacter koreensis</name>
    <dbReference type="NCBI Taxonomy" id="2742824"/>
    <lineage>
        <taxon>Bacteria</taxon>
        <taxon>Pseudomonadati</taxon>
        <taxon>Pseudomonadota</taxon>
        <taxon>Betaproteobacteria</taxon>
        <taxon>Burkholderiales</taxon>
        <taxon>Sphaerotilaceae</taxon>
        <taxon>Piscinibacter</taxon>
    </lineage>
</organism>